<dbReference type="GO" id="GO:0016020">
    <property type="term" value="C:membrane"/>
    <property type="evidence" value="ECO:0007669"/>
    <property type="project" value="GOC"/>
</dbReference>
<gene>
    <name evidence="8" type="ORF">HN018_06225</name>
</gene>
<evidence type="ECO:0000256" key="4">
    <source>
        <dbReference type="ARBA" id="ARBA00023136"/>
    </source>
</evidence>
<dbReference type="RefSeq" id="WP_171834681.1">
    <property type="nucleotide sequence ID" value="NZ_CP053708.1"/>
</dbReference>
<keyword evidence="5" id="KW-0464">Manganese</keyword>
<evidence type="ECO:0000313" key="9">
    <source>
        <dbReference type="Proteomes" id="UP000500767"/>
    </source>
</evidence>
<dbReference type="GO" id="GO:0046872">
    <property type="term" value="F:metal ion binding"/>
    <property type="evidence" value="ECO:0007669"/>
    <property type="project" value="UniProtKB-KW"/>
</dbReference>
<feature type="region of interest" description="Disordered" evidence="6">
    <location>
        <begin position="270"/>
        <end position="293"/>
    </location>
</feature>
<evidence type="ECO:0000256" key="5">
    <source>
        <dbReference type="ARBA" id="ARBA00023211"/>
    </source>
</evidence>
<keyword evidence="9" id="KW-1185">Reference proteome</keyword>
<dbReference type="InterPro" id="IPR004843">
    <property type="entry name" value="Calcineurin-like_PHP"/>
</dbReference>
<evidence type="ECO:0000256" key="3">
    <source>
        <dbReference type="ARBA" id="ARBA00022723"/>
    </source>
</evidence>
<dbReference type="GO" id="GO:0009245">
    <property type="term" value="P:lipid A biosynthetic process"/>
    <property type="evidence" value="ECO:0007669"/>
    <property type="project" value="TreeGrafter"/>
</dbReference>
<protein>
    <submittedName>
        <fullName evidence="8">UDP-2,3-diacylglucosamine diphosphatase</fullName>
    </submittedName>
</protein>
<sequence>MDQILLQPPTPHYRTIFVSDIHLGTRGSRADFLADFLGSITCDKLFLVGDIIDGWRLRKSWYWDAHHDAVLRLILEMARDGTEIIYIPGNHDEMFRAWLPMRLEIAGIRLCQDAVHETADGRKLLVMHGDEFDSVVRYARFLALLGDRAYAASLVVNRWFNQIRRRLGLPYRSLSAWLKRQVKGAVMAIDRFEIALAAEARRRGVDGVVCGHIHHAEMRDIGGVLYINDGDWVESCTALAEHADGRLELIDWVELRRLSFIAAREPRKRLAAGRTAPGRMTPSPGAPPQPVAA</sequence>
<dbReference type="Gene3D" id="3.60.21.10">
    <property type="match status" value="1"/>
</dbReference>
<reference evidence="8 9" key="1">
    <citation type="journal article" date="2014" name="World J. Microbiol. Biotechnol.">
        <title>Biodiversity and physiological characteristics of Antarctic and Arctic lichens-associated bacteria.</title>
        <authorList>
            <person name="Lee Y.M."/>
            <person name="Kim E.H."/>
            <person name="Lee H.K."/>
            <person name="Hong S.G."/>
        </authorList>
    </citation>
    <scope>NUCLEOTIDE SEQUENCE [LARGE SCALE GENOMIC DNA]</scope>
    <source>
        <strain evidence="8 9">PAMC 26569</strain>
    </source>
</reference>
<evidence type="ECO:0000256" key="1">
    <source>
        <dbReference type="ARBA" id="ARBA00022475"/>
    </source>
</evidence>
<dbReference type="Proteomes" id="UP000500767">
    <property type="component" value="Chromosome"/>
</dbReference>
<evidence type="ECO:0000259" key="7">
    <source>
        <dbReference type="Pfam" id="PF00149"/>
    </source>
</evidence>
<feature type="domain" description="Calcineurin-like phosphoesterase" evidence="7">
    <location>
        <begin position="14"/>
        <end position="215"/>
    </location>
</feature>
<dbReference type="InterPro" id="IPR043461">
    <property type="entry name" value="LpxH-like"/>
</dbReference>
<dbReference type="PANTHER" id="PTHR34990:SF2">
    <property type="entry name" value="BLL8164 PROTEIN"/>
    <property type="match status" value="1"/>
</dbReference>
<keyword evidence="4" id="KW-0472">Membrane</keyword>
<evidence type="ECO:0000313" key="8">
    <source>
        <dbReference type="EMBL" id="QKE89692.1"/>
    </source>
</evidence>
<dbReference type="InterPro" id="IPR029052">
    <property type="entry name" value="Metallo-depent_PP-like"/>
</dbReference>
<keyword evidence="3" id="KW-0479">Metal-binding</keyword>
<name>A0A6M8HMW8_9PROT</name>
<accession>A0A6M8HMW8</accession>
<evidence type="ECO:0000256" key="2">
    <source>
        <dbReference type="ARBA" id="ARBA00022519"/>
    </source>
</evidence>
<keyword evidence="2" id="KW-0997">Cell inner membrane</keyword>
<dbReference type="GO" id="GO:0008758">
    <property type="term" value="F:UDP-2,3-diacylglucosamine hydrolase activity"/>
    <property type="evidence" value="ECO:0007669"/>
    <property type="project" value="TreeGrafter"/>
</dbReference>
<dbReference type="EMBL" id="CP053708">
    <property type="protein sequence ID" value="QKE89692.1"/>
    <property type="molecule type" value="Genomic_DNA"/>
</dbReference>
<dbReference type="SUPFAM" id="SSF56300">
    <property type="entry name" value="Metallo-dependent phosphatases"/>
    <property type="match status" value="1"/>
</dbReference>
<dbReference type="CDD" id="cd07398">
    <property type="entry name" value="MPP_YbbF-LpxH"/>
    <property type="match status" value="1"/>
</dbReference>
<proteinExistence type="predicted"/>
<dbReference type="Pfam" id="PF00149">
    <property type="entry name" value="Metallophos"/>
    <property type="match status" value="1"/>
</dbReference>
<dbReference type="AlphaFoldDB" id="A0A6M8HMW8"/>
<dbReference type="PANTHER" id="PTHR34990">
    <property type="entry name" value="UDP-2,3-DIACYLGLUCOSAMINE HYDROLASE-RELATED"/>
    <property type="match status" value="1"/>
</dbReference>
<keyword evidence="1" id="KW-1003">Cell membrane</keyword>
<organism evidence="8 9">
    <name type="scientific">Lichenicola cladoniae</name>
    <dbReference type="NCBI Taxonomy" id="1484109"/>
    <lineage>
        <taxon>Bacteria</taxon>
        <taxon>Pseudomonadati</taxon>
        <taxon>Pseudomonadota</taxon>
        <taxon>Alphaproteobacteria</taxon>
        <taxon>Acetobacterales</taxon>
        <taxon>Acetobacteraceae</taxon>
        <taxon>Lichenicola</taxon>
    </lineage>
</organism>
<dbReference type="KEGG" id="lck:HN018_06225"/>
<evidence type="ECO:0000256" key="6">
    <source>
        <dbReference type="SAM" id="MobiDB-lite"/>
    </source>
</evidence>
<feature type="compositionally biased region" description="Pro residues" evidence="6">
    <location>
        <begin position="284"/>
        <end position="293"/>
    </location>
</feature>